<dbReference type="AlphaFoldDB" id="A0A914VWT9"/>
<dbReference type="PANTHER" id="PTHR43795">
    <property type="entry name" value="BIFUNCTIONAL ASPARTATE AMINOTRANSFERASE AND GLUTAMATE/ASPARTATE-PREPHENATE AMINOTRANSFERASE-RELATED"/>
    <property type="match status" value="1"/>
</dbReference>
<dbReference type="GO" id="GO:0006520">
    <property type="term" value="P:amino acid metabolic process"/>
    <property type="evidence" value="ECO:0007669"/>
    <property type="project" value="TreeGrafter"/>
</dbReference>
<evidence type="ECO:0000256" key="1">
    <source>
        <dbReference type="ARBA" id="ARBA00022898"/>
    </source>
</evidence>
<dbReference type="SUPFAM" id="SSF53383">
    <property type="entry name" value="PLP-dependent transferases"/>
    <property type="match status" value="1"/>
</dbReference>
<dbReference type="InterPro" id="IPR004839">
    <property type="entry name" value="Aminotransferase_I/II_large"/>
</dbReference>
<dbReference type="Gene3D" id="3.40.640.10">
    <property type="entry name" value="Type I PLP-dependent aspartate aminotransferase-like (Major domain)"/>
    <property type="match status" value="1"/>
</dbReference>
<dbReference type="InterPro" id="IPR050478">
    <property type="entry name" value="Ethylene_sulfur-biosynth"/>
</dbReference>
<dbReference type="GO" id="GO:0008483">
    <property type="term" value="F:transaminase activity"/>
    <property type="evidence" value="ECO:0007669"/>
    <property type="project" value="TreeGrafter"/>
</dbReference>
<dbReference type="Proteomes" id="UP000887566">
    <property type="component" value="Unplaced"/>
</dbReference>
<dbReference type="Pfam" id="PF00155">
    <property type="entry name" value="Aminotran_1_2"/>
    <property type="match status" value="1"/>
</dbReference>
<proteinExistence type="predicted"/>
<accession>A0A914VWT9</accession>
<keyword evidence="3" id="KW-1185">Reference proteome</keyword>
<dbReference type="InterPro" id="IPR015422">
    <property type="entry name" value="PyrdxlP-dep_Trfase_small"/>
</dbReference>
<evidence type="ECO:0000313" key="4">
    <source>
        <dbReference type="WBParaSite" id="PSAMB.scaffold255size60990.g3932.t1"/>
    </source>
</evidence>
<dbReference type="Gene3D" id="3.90.1150.10">
    <property type="entry name" value="Aspartate Aminotransferase, domain 1"/>
    <property type="match status" value="1"/>
</dbReference>
<dbReference type="InterPro" id="IPR015421">
    <property type="entry name" value="PyrdxlP-dep_Trfase_major"/>
</dbReference>
<dbReference type="GO" id="GO:0030170">
    <property type="term" value="F:pyridoxal phosphate binding"/>
    <property type="evidence" value="ECO:0007669"/>
    <property type="project" value="InterPro"/>
</dbReference>
<dbReference type="PRINTS" id="PR00753">
    <property type="entry name" value="ACCSYNTHASE"/>
</dbReference>
<protein>
    <submittedName>
        <fullName evidence="4">Aminotransferase class I/classII domain-containing protein</fullName>
    </submittedName>
</protein>
<evidence type="ECO:0000313" key="3">
    <source>
        <dbReference type="Proteomes" id="UP000887566"/>
    </source>
</evidence>
<organism evidence="3 4">
    <name type="scientific">Plectus sambesii</name>
    <dbReference type="NCBI Taxonomy" id="2011161"/>
    <lineage>
        <taxon>Eukaryota</taxon>
        <taxon>Metazoa</taxon>
        <taxon>Ecdysozoa</taxon>
        <taxon>Nematoda</taxon>
        <taxon>Chromadorea</taxon>
        <taxon>Plectida</taxon>
        <taxon>Plectina</taxon>
        <taxon>Plectoidea</taxon>
        <taxon>Plectidae</taxon>
        <taxon>Plectus</taxon>
    </lineage>
</organism>
<dbReference type="CDD" id="cd00609">
    <property type="entry name" value="AAT_like"/>
    <property type="match status" value="1"/>
</dbReference>
<dbReference type="InterPro" id="IPR015424">
    <property type="entry name" value="PyrdxlP-dep_Trfase"/>
</dbReference>
<dbReference type="PANTHER" id="PTHR43795:SF39">
    <property type="entry name" value="AMINOTRANSFERASE CLASS I_CLASSII DOMAIN-CONTAINING PROTEIN"/>
    <property type="match status" value="1"/>
</dbReference>
<sequence>MLSNRAQSLLDANDLALQNYGAVINNKWHPTANPQGVINFCTALNNLCEDLLNEKLSSTPNFWNPNSEHIYQYGSLGGNESTKEDLVKFVNRLHHVSIEAKNVVLAPGVSAAFDMLSFCLAEPNDIILCPSPYYGRISSNFDERGQVKTVAVPFRDLAHPKLEVERFEAVYQSLKEQGKNVRAVVIVNPNNPLGVVFGAAEIVSIANWASQHNMAVIFDEIFASTVYKDEEKFSTVLSLKFTHPERIIWLWGFSKSLCLPGLRFATIHSENSHLISCLKKLEFLQPSLSLVQNVACKIMSDFEWYTKKFLPENLRRLQKHSNLVSKTLTEMSIPFIPPTAGFHVFCNFSELLENKSFEGEDELFKAFCSAGVYMTPGQYQACDEPGWMRLVFSGSTESLEEGLRRLRKVVNELRMRNNLNINSQTSALSQRLSKM</sequence>
<dbReference type="WBParaSite" id="PSAMB.scaffold255size60990.g3932.t1">
    <property type="protein sequence ID" value="PSAMB.scaffold255size60990.g3932.t1"/>
    <property type="gene ID" value="PSAMB.scaffold255size60990.g3932"/>
</dbReference>
<evidence type="ECO:0000259" key="2">
    <source>
        <dbReference type="Pfam" id="PF00155"/>
    </source>
</evidence>
<name>A0A914VWT9_9BILA</name>
<reference evidence="4" key="1">
    <citation type="submission" date="2022-11" db="UniProtKB">
        <authorList>
            <consortium name="WormBaseParasite"/>
        </authorList>
    </citation>
    <scope>IDENTIFICATION</scope>
</reference>
<keyword evidence="1" id="KW-0663">Pyridoxal phosphate</keyword>
<feature type="domain" description="Aminotransferase class I/classII large" evidence="2">
    <location>
        <begin position="68"/>
        <end position="406"/>
    </location>
</feature>